<reference evidence="2" key="1">
    <citation type="journal article" date="2021" name="IMA Fungus">
        <title>Genomic characterization of three marine fungi, including Emericellopsis atlantica sp. nov. with signatures of a generalist lifestyle and marine biomass degradation.</title>
        <authorList>
            <person name="Hagestad O.C."/>
            <person name="Hou L."/>
            <person name="Andersen J.H."/>
            <person name="Hansen E.H."/>
            <person name="Altermark B."/>
            <person name="Li C."/>
            <person name="Kuhnert E."/>
            <person name="Cox R.J."/>
            <person name="Crous P.W."/>
            <person name="Spatafora J.W."/>
            <person name="Lail K."/>
            <person name="Amirebrahimi M."/>
            <person name="Lipzen A."/>
            <person name="Pangilinan J."/>
            <person name="Andreopoulos W."/>
            <person name="Hayes R.D."/>
            <person name="Ng V."/>
            <person name="Grigoriev I.V."/>
            <person name="Jackson S.A."/>
            <person name="Sutton T.D.S."/>
            <person name="Dobson A.D.W."/>
            <person name="Rama T."/>
        </authorList>
    </citation>
    <scope>NUCLEOTIDE SEQUENCE</scope>
    <source>
        <strain evidence="2">TS7</strain>
    </source>
</reference>
<dbReference type="InterPro" id="IPR013241">
    <property type="entry name" value="RNase_P_Pop3"/>
</dbReference>
<dbReference type="PANTHER" id="PTHR28272:SF1">
    <property type="entry name" value="RIBONUCLEASES P_MRP PROTEIN SUBUNIT POP3"/>
    <property type="match status" value="1"/>
</dbReference>
<dbReference type="EMBL" id="MU251256">
    <property type="protein sequence ID" value="KAG9253925.1"/>
    <property type="molecule type" value="Genomic_DNA"/>
</dbReference>
<dbReference type="GO" id="GO:0008033">
    <property type="term" value="P:tRNA processing"/>
    <property type="evidence" value="ECO:0007669"/>
    <property type="project" value="InterPro"/>
</dbReference>
<proteinExistence type="predicted"/>
<gene>
    <name evidence="2" type="ORF">F5Z01DRAFT_657087</name>
</gene>
<dbReference type="GO" id="GO:0034965">
    <property type="term" value="P:intronic box C/D snoRNA processing"/>
    <property type="evidence" value="ECO:0007669"/>
    <property type="project" value="TreeGrafter"/>
</dbReference>
<accession>A0A9P7ZLQ5</accession>
<sequence>MGNDTSARKKTVFQLDTPFSDVSWPKVSLEDQDTILELLCNFLSPIGKHRRAHVKASKGKKASKRADKAKTERAGEDTEMPDSVIPAPPDITHCIDVGFNSINRNLSAMAETQQCGSDAQADKADNERKPLSMIFVARGDQSAVFNCHFPKMVGVASRDQPSKDKPRLVGFSKSCSERLSHCLDVARVSAVAIHQDALGSKALWDVVSKAVEPVHMDWLHPDSNPVYHATKINAIQTTVGPKREKKTSTPLKQG</sequence>
<evidence type="ECO:0000313" key="3">
    <source>
        <dbReference type="Proteomes" id="UP000887229"/>
    </source>
</evidence>
<dbReference type="GO" id="GO:0004526">
    <property type="term" value="F:ribonuclease P activity"/>
    <property type="evidence" value="ECO:0007669"/>
    <property type="project" value="TreeGrafter"/>
</dbReference>
<dbReference type="GO" id="GO:0005655">
    <property type="term" value="C:nucleolar ribonuclease P complex"/>
    <property type="evidence" value="ECO:0007669"/>
    <property type="project" value="TreeGrafter"/>
</dbReference>
<feature type="compositionally biased region" description="Basic residues" evidence="1">
    <location>
        <begin position="51"/>
        <end position="63"/>
    </location>
</feature>
<dbReference type="GO" id="GO:0005829">
    <property type="term" value="C:cytosol"/>
    <property type="evidence" value="ECO:0007669"/>
    <property type="project" value="TreeGrafter"/>
</dbReference>
<dbReference type="Proteomes" id="UP000887229">
    <property type="component" value="Unassembled WGS sequence"/>
</dbReference>
<evidence type="ECO:0000256" key="1">
    <source>
        <dbReference type="SAM" id="MobiDB-lite"/>
    </source>
</evidence>
<organism evidence="2 3">
    <name type="scientific">Emericellopsis atlantica</name>
    <dbReference type="NCBI Taxonomy" id="2614577"/>
    <lineage>
        <taxon>Eukaryota</taxon>
        <taxon>Fungi</taxon>
        <taxon>Dikarya</taxon>
        <taxon>Ascomycota</taxon>
        <taxon>Pezizomycotina</taxon>
        <taxon>Sordariomycetes</taxon>
        <taxon>Hypocreomycetidae</taxon>
        <taxon>Hypocreales</taxon>
        <taxon>Bionectriaceae</taxon>
        <taxon>Emericellopsis</taxon>
    </lineage>
</organism>
<dbReference type="GO" id="GO:0006364">
    <property type="term" value="P:rRNA processing"/>
    <property type="evidence" value="ECO:0007669"/>
    <property type="project" value="InterPro"/>
</dbReference>
<dbReference type="RefSeq" id="XP_046117849.1">
    <property type="nucleotide sequence ID" value="XM_046263617.1"/>
</dbReference>
<evidence type="ECO:0000313" key="2">
    <source>
        <dbReference type="EMBL" id="KAG9253925.1"/>
    </source>
</evidence>
<keyword evidence="3" id="KW-1185">Reference proteome</keyword>
<dbReference type="Pfam" id="PF08228">
    <property type="entry name" value="RNase_P_pop3"/>
    <property type="match status" value="1"/>
</dbReference>
<feature type="compositionally biased region" description="Basic and acidic residues" evidence="1">
    <location>
        <begin position="64"/>
        <end position="76"/>
    </location>
</feature>
<name>A0A9P7ZLQ5_9HYPO</name>
<protein>
    <submittedName>
        <fullName evidence="2">Uncharacterized protein</fullName>
    </submittedName>
</protein>
<dbReference type="AlphaFoldDB" id="A0A9P7ZLQ5"/>
<dbReference type="GO" id="GO:0000172">
    <property type="term" value="C:ribonuclease MRP complex"/>
    <property type="evidence" value="ECO:0007669"/>
    <property type="project" value="TreeGrafter"/>
</dbReference>
<dbReference type="OrthoDB" id="20109at2759"/>
<dbReference type="GO" id="GO:0000171">
    <property type="term" value="F:ribonuclease MRP activity"/>
    <property type="evidence" value="ECO:0007669"/>
    <property type="project" value="TreeGrafter"/>
</dbReference>
<comment type="caution">
    <text evidence="2">The sequence shown here is derived from an EMBL/GenBank/DDBJ whole genome shotgun (WGS) entry which is preliminary data.</text>
</comment>
<dbReference type="PANTHER" id="PTHR28272">
    <property type="entry name" value="RIBONUCLEASES P/MRP PROTEIN SUBUNIT POP3"/>
    <property type="match status" value="1"/>
</dbReference>
<dbReference type="GeneID" id="70294520"/>
<feature type="region of interest" description="Disordered" evidence="1">
    <location>
        <begin position="51"/>
        <end position="87"/>
    </location>
</feature>